<feature type="non-terminal residue" evidence="2">
    <location>
        <position position="243"/>
    </location>
</feature>
<reference evidence="2" key="1">
    <citation type="submission" date="2022-07" db="EMBL/GenBank/DDBJ databases">
        <title>Phylogenomic reconstructions and comparative analyses of Kickxellomycotina fungi.</title>
        <authorList>
            <person name="Reynolds N.K."/>
            <person name="Stajich J.E."/>
            <person name="Barry K."/>
            <person name="Grigoriev I.V."/>
            <person name="Crous P."/>
            <person name="Smith M.E."/>
        </authorList>
    </citation>
    <scope>NUCLEOTIDE SEQUENCE</scope>
    <source>
        <strain evidence="2">RSA 1196</strain>
    </source>
</reference>
<dbReference type="Proteomes" id="UP001150925">
    <property type="component" value="Unassembled WGS sequence"/>
</dbReference>
<evidence type="ECO:0000313" key="3">
    <source>
        <dbReference type="Proteomes" id="UP001150925"/>
    </source>
</evidence>
<evidence type="ECO:0000256" key="1">
    <source>
        <dbReference type="SAM" id="MobiDB-lite"/>
    </source>
</evidence>
<dbReference type="OrthoDB" id="5600233at2759"/>
<dbReference type="EMBL" id="JANBPY010000164">
    <property type="protein sequence ID" value="KAJ1968566.1"/>
    <property type="molecule type" value="Genomic_DNA"/>
</dbReference>
<dbReference type="AlphaFoldDB" id="A0A9W8E8W0"/>
<feature type="compositionally biased region" description="Polar residues" evidence="1">
    <location>
        <begin position="234"/>
        <end position="243"/>
    </location>
</feature>
<name>A0A9W8E8W0_9FUNG</name>
<feature type="region of interest" description="Disordered" evidence="1">
    <location>
        <begin position="217"/>
        <end position="243"/>
    </location>
</feature>
<keyword evidence="3" id="KW-1185">Reference proteome</keyword>
<protein>
    <submittedName>
        <fullName evidence="2">Uncharacterized protein</fullName>
    </submittedName>
</protein>
<evidence type="ECO:0000313" key="2">
    <source>
        <dbReference type="EMBL" id="KAJ1968566.1"/>
    </source>
</evidence>
<organism evidence="2 3">
    <name type="scientific">Dispira parvispora</name>
    <dbReference type="NCBI Taxonomy" id="1520584"/>
    <lineage>
        <taxon>Eukaryota</taxon>
        <taxon>Fungi</taxon>
        <taxon>Fungi incertae sedis</taxon>
        <taxon>Zoopagomycota</taxon>
        <taxon>Kickxellomycotina</taxon>
        <taxon>Dimargaritomycetes</taxon>
        <taxon>Dimargaritales</taxon>
        <taxon>Dimargaritaceae</taxon>
        <taxon>Dispira</taxon>
    </lineage>
</organism>
<gene>
    <name evidence="2" type="ORF">IWQ62_001171</name>
</gene>
<comment type="caution">
    <text evidence="2">The sequence shown here is derived from an EMBL/GenBank/DDBJ whole genome shotgun (WGS) entry which is preliminary data.</text>
</comment>
<feature type="compositionally biased region" description="Polar residues" evidence="1">
    <location>
        <begin position="1"/>
        <end position="19"/>
    </location>
</feature>
<proteinExistence type="predicted"/>
<accession>A0A9W8E8W0</accession>
<feature type="region of interest" description="Disordered" evidence="1">
    <location>
        <begin position="1"/>
        <end position="25"/>
    </location>
</feature>
<sequence>MSQSQSHSATRQPATTSLPHPSGVVPIDMDLLVQKVSALNHQGHQPTHKPGHHVRFADTGESGGFDNEEIPTVNDRHSPVAEPLLDELPIPIQGEEVSSNIVVALWNRAEEMRELVQRNRSLFSTIRSVLRGHHSEVPLSPTSPGASKNTYEEFEQLLYTPRDVMSDTVWMAKLAQFLEPTPHLWAVFQEVVGYEPAEWETAPIPLGKPAIRVKQDQALPPLSPTSPKIKTCEASRSSNVPAM</sequence>